<name>A0A381UMS1_9ZZZZ</name>
<evidence type="ECO:0000313" key="1">
    <source>
        <dbReference type="EMBL" id="SVA29446.1"/>
    </source>
</evidence>
<sequence>MVLVYVIYINIRPIEESQMIFMSQ</sequence>
<dbReference type="AlphaFoldDB" id="A0A381UMS1"/>
<organism evidence="1">
    <name type="scientific">marine metagenome</name>
    <dbReference type="NCBI Taxonomy" id="408172"/>
    <lineage>
        <taxon>unclassified sequences</taxon>
        <taxon>metagenomes</taxon>
        <taxon>ecological metagenomes</taxon>
    </lineage>
</organism>
<gene>
    <name evidence="1" type="ORF">METZ01_LOCUS82300</name>
</gene>
<reference evidence="1" key="1">
    <citation type="submission" date="2018-05" db="EMBL/GenBank/DDBJ databases">
        <authorList>
            <person name="Lanie J.A."/>
            <person name="Ng W.-L."/>
            <person name="Kazmierczak K.M."/>
            <person name="Andrzejewski T.M."/>
            <person name="Davidsen T.M."/>
            <person name="Wayne K.J."/>
            <person name="Tettelin H."/>
            <person name="Glass J.I."/>
            <person name="Rusch D."/>
            <person name="Podicherti R."/>
            <person name="Tsui H.-C.T."/>
            <person name="Winkler M.E."/>
        </authorList>
    </citation>
    <scope>NUCLEOTIDE SEQUENCE</scope>
</reference>
<protein>
    <submittedName>
        <fullName evidence="1">Uncharacterized protein</fullName>
    </submittedName>
</protein>
<proteinExistence type="predicted"/>
<accession>A0A381UMS1</accession>
<dbReference type="EMBL" id="UINC01006757">
    <property type="protein sequence ID" value="SVA29446.1"/>
    <property type="molecule type" value="Genomic_DNA"/>
</dbReference>